<sequence length="96" mass="11142">MQSNINTYIVSTPGILGGRPRIDGTRIAVQAISGWYKKGYSPEEINEQYEHLNLYQIYAALTYYHANQKEIEDDILAEENVYDKLFNEYYKTARVA</sequence>
<dbReference type="SUPFAM" id="SSF46689">
    <property type="entry name" value="Homeodomain-like"/>
    <property type="match status" value="1"/>
</dbReference>
<proteinExistence type="predicted"/>
<accession>A0A1V1NWD0</accession>
<organism evidence="1 2">
    <name type="scientific">Candidatus Magnetoglobus multicellularis str. Araruama</name>
    <dbReference type="NCBI Taxonomy" id="890399"/>
    <lineage>
        <taxon>Bacteria</taxon>
        <taxon>Pseudomonadati</taxon>
        <taxon>Thermodesulfobacteriota</taxon>
        <taxon>Desulfobacteria</taxon>
        <taxon>Desulfobacterales</taxon>
        <taxon>Desulfobacteraceae</taxon>
        <taxon>Candidatus Magnetoglobus</taxon>
    </lineage>
</organism>
<dbReference type="AlphaFoldDB" id="A0A1V1NWD0"/>
<dbReference type="InterPro" id="IPR036388">
    <property type="entry name" value="WH-like_DNA-bd_sf"/>
</dbReference>
<dbReference type="EMBL" id="ATBP01001680">
    <property type="protein sequence ID" value="ETR66890.1"/>
    <property type="molecule type" value="Genomic_DNA"/>
</dbReference>
<protein>
    <recommendedName>
        <fullName evidence="3">DUF433 domain-containing protein</fullName>
    </recommendedName>
</protein>
<gene>
    <name evidence="1" type="ORF">OMM_12207</name>
</gene>
<dbReference type="InterPro" id="IPR009057">
    <property type="entry name" value="Homeodomain-like_sf"/>
</dbReference>
<reference evidence="2" key="1">
    <citation type="submission" date="2012-11" db="EMBL/GenBank/DDBJ databases">
        <authorList>
            <person name="Lucero-Rivera Y.E."/>
            <person name="Tovar-Ramirez D."/>
        </authorList>
    </citation>
    <scope>NUCLEOTIDE SEQUENCE [LARGE SCALE GENOMIC DNA]</scope>
    <source>
        <strain evidence="2">Araruama</strain>
    </source>
</reference>
<name>A0A1V1NWD0_9BACT</name>
<comment type="caution">
    <text evidence="1">The sequence shown here is derived from an EMBL/GenBank/DDBJ whole genome shotgun (WGS) entry which is preliminary data.</text>
</comment>
<evidence type="ECO:0000313" key="1">
    <source>
        <dbReference type="EMBL" id="ETR66890.1"/>
    </source>
</evidence>
<evidence type="ECO:0000313" key="2">
    <source>
        <dbReference type="Proteomes" id="UP000189670"/>
    </source>
</evidence>
<evidence type="ECO:0008006" key="3">
    <source>
        <dbReference type="Google" id="ProtNLM"/>
    </source>
</evidence>
<dbReference type="PANTHER" id="PTHR34849:SF1">
    <property type="entry name" value="SLR0770 PROTEIN"/>
    <property type="match status" value="1"/>
</dbReference>
<dbReference type="PANTHER" id="PTHR34849">
    <property type="entry name" value="SSL5025 PROTEIN"/>
    <property type="match status" value="1"/>
</dbReference>
<dbReference type="Proteomes" id="UP000189670">
    <property type="component" value="Unassembled WGS sequence"/>
</dbReference>
<dbReference type="Gene3D" id="1.10.10.10">
    <property type="entry name" value="Winged helix-like DNA-binding domain superfamily/Winged helix DNA-binding domain"/>
    <property type="match status" value="1"/>
</dbReference>
<dbReference type="Pfam" id="PF04255">
    <property type="entry name" value="DUF433"/>
    <property type="match status" value="1"/>
</dbReference>
<dbReference type="InterPro" id="IPR007367">
    <property type="entry name" value="DUF433"/>
</dbReference>